<evidence type="ECO:0000256" key="3">
    <source>
        <dbReference type="ARBA" id="ARBA00022692"/>
    </source>
</evidence>
<dbReference type="EMBL" id="JAJITC010000006">
    <property type="protein sequence ID" value="MCC8402980.1"/>
    <property type="molecule type" value="Genomic_DNA"/>
</dbReference>
<dbReference type="PANTHER" id="PTHR45755">
    <property type="match status" value="1"/>
</dbReference>
<feature type="transmembrane region" description="Helical" evidence="7">
    <location>
        <begin position="60"/>
        <end position="78"/>
    </location>
</feature>
<dbReference type="PANTHER" id="PTHR45755:SF4">
    <property type="entry name" value="ZINC TRANSPORTER 7"/>
    <property type="match status" value="1"/>
</dbReference>
<dbReference type="Proteomes" id="UP001430614">
    <property type="component" value="Unassembled WGS sequence"/>
</dbReference>
<evidence type="ECO:0000256" key="7">
    <source>
        <dbReference type="SAM" id="Phobius"/>
    </source>
</evidence>
<evidence type="ECO:0000256" key="5">
    <source>
        <dbReference type="ARBA" id="ARBA00023065"/>
    </source>
</evidence>
<gene>
    <name evidence="9" type="primary">dmeF</name>
    <name evidence="9" type="ORF">LJ655_13980</name>
</gene>
<evidence type="ECO:0000313" key="10">
    <source>
        <dbReference type="Proteomes" id="UP001430614"/>
    </source>
</evidence>
<keyword evidence="4 7" id="KW-1133">Transmembrane helix</keyword>
<keyword evidence="3 7" id="KW-0812">Transmembrane</keyword>
<accession>A0ABS8KDY0</accession>
<evidence type="ECO:0000256" key="6">
    <source>
        <dbReference type="ARBA" id="ARBA00023136"/>
    </source>
</evidence>
<dbReference type="SUPFAM" id="SSF161111">
    <property type="entry name" value="Cation efflux protein transmembrane domain-like"/>
    <property type="match status" value="1"/>
</dbReference>
<evidence type="ECO:0000256" key="4">
    <source>
        <dbReference type="ARBA" id="ARBA00022989"/>
    </source>
</evidence>
<keyword evidence="2" id="KW-0813">Transport</keyword>
<dbReference type="InterPro" id="IPR058533">
    <property type="entry name" value="Cation_efflux_TM"/>
</dbReference>
<comment type="caution">
    <text evidence="9">The sequence shown here is derived from an EMBL/GenBank/DDBJ whole genome shotgun (WGS) entry which is preliminary data.</text>
</comment>
<proteinExistence type="predicted"/>
<feature type="transmembrane region" description="Helical" evidence="7">
    <location>
        <begin position="30"/>
        <end position="54"/>
    </location>
</feature>
<evidence type="ECO:0000256" key="1">
    <source>
        <dbReference type="ARBA" id="ARBA00004141"/>
    </source>
</evidence>
<comment type="subcellular location">
    <subcellularLocation>
        <location evidence="1">Membrane</location>
        <topology evidence="1">Multi-pass membrane protein</topology>
    </subcellularLocation>
</comment>
<keyword evidence="6 7" id="KW-0472">Membrane</keyword>
<feature type="domain" description="Cation efflux protein transmembrane" evidence="8">
    <location>
        <begin position="30"/>
        <end position="349"/>
    </location>
</feature>
<feature type="transmembrane region" description="Helical" evidence="7">
    <location>
        <begin position="98"/>
        <end position="116"/>
    </location>
</feature>
<dbReference type="NCBIfam" id="TIGR01297">
    <property type="entry name" value="CDF"/>
    <property type="match status" value="1"/>
</dbReference>
<keyword evidence="10" id="KW-1185">Reference proteome</keyword>
<dbReference type="Pfam" id="PF01545">
    <property type="entry name" value="Cation_efflux"/>
    <property type="match status" value="1"/>
</dbReference>
<reference evidence="9 10" key="1">
    <citation type="submission" date="2021-11" db="EMBL/GenBank/DDBJ databases">
        <authorList>
            <person name="Oh E.-T."/>
            <person name="Kim S.-B."/>
        </authorList>
    </citation>
    <scope>NUCLEOTIDE SEQUENCE [LARGE SCALE GENOMIC DNA]</scope>
    <source>
        <strain evidence="9 10">MMS20-SJTN17</strain>
    </source>
</reference>
<feature type="transmembrane region" description="Helical" evidence="7">
    <location>
        <begin position="318"/>
        <end position="338"/>
    </location>
</feature>
<dbReference type="RefSeq" id="WP_230561827.1">
    <property type="nucleotide sequence ID" value="NZ_JAJITC010000006.1"/>
</dbReference>
<organism evidence="9 10">
    <name type="scientific">Paraburkholderia translucens</name>
    <dbReference type="NCBI Taxonomy" id="2886945"/>
    <lineage>
        <taxon>Bacteria</taxon>
        <taxon>Pseudomonadati</taxon>
        <taxon>Pseudomonadota</taxon>
        <taxon>Betaproteobacteria</taxon>
        <taxon>Burkholderiales</taxon>
        <taxon>Burkholderiaceae</taxon>
        <taxon>Paraburkholderia</taxon>
    </lineage>
</organism>
<evidence type="ECO:0000256" key="2">
    <source>
        <dbReference type="ARBA" id="ARBA00022448"/>
    </source>
</evidence>
<dbReference type="NCBIfam" id="NF033827">
    <property type="entry name" value="CDF_efflux_DmeF"/>
    <property type="match status" value="1"/>
</dbReference>
<feature type="transmembrane region" description="Helical" evidence="7">
    <location>
        <begin position="292"/>
        <end position="312"/>
    </location>
</feature>
<keyword evidence="5" id="KW-0406">Ion transport</keyword>
<name>A0ABS8KDY0_9BURK</name>
<feature type="transmembrane region" description="Helical" evidence="7">
    <location>
        <begin position="128"/>
        <end position="151"/>
    </location>
</feature>
<dbReference type="InterPro" id="IPR002524">
    <property type="entry name" value="Cation_efflux"/>
</dbReference>
<dbReference type="InterPro" id="IPR027469">
    <property type="entry name" value="Cation_efflux_TMD_sf"/>
</dbReference>
<evidence type="ECO:0000313" key="9">
    <source>
        <dbReference type="EMBL" id="MCC8402980.1"/>
    </source>
</evidence>
<protein>
    <submittedName>
        <fullName evidence="9">CDF family Co(II)/Ni(II) efflux transporter DmeF</fullName>
    </submittedName>
</protein>
<dbReference type="InterPro" id="IPR045316">
    <property type="entry name" value="Msc2-like"/>
</dbReference>
<dbReference type="Gene3D" id="1.20.1510.10">
    <property type="entry name" value="Cation efflux protein transmembrane domain"/>
    <property type="match status" value="2"/>
</dbReference>
<evidence type="ECO:0000259" key="8">
    <source>
        <dbReference type="Pfam" id="PF01545"/>
    </source>
</evidence>
<sequence>MSDFKDAAFGAGHDHIFLGAAHEQNERRTWAVIALCSAMMLLEIVGGSLFGSLALVADGLHMSTHAGAMLIAALAYTYARKHATDSRFVFGTGKLGDLAGFTSAIVLAMIALLIGYEAVSRFLSPVPIHFGEAIPIAVLGLLVNLASVWLLSGAHHCHSHGHGHAHGHGHGHDDHAHEDEMQRIFPPSGVFAVSIFEDGVPPVFRITPETAGSRLEASAVSVTTMRPNGTQQVFSFADRGGYLESMDDIPEPHAFKAIVQLPDGEYEVEFEEHEHGHEAHEASTRDHNIRAAYIHVMADAAVSVLAIIGLVLARTFDWLWMDPLAGVIGALVIANWSYGLMRDTGAILLDMNSDRRMVENVRHAIEDRGDKVVDLHVWRVGPGHMSAVVSVATGEPQRDSRFYHAVLRRFEGLSHVTVEVQPARAVV</sequence>